<gene>
    <name evidence="2" type="ORF">DSOL_3976</name>
</gene>
<name>A0A1Q8QMV1_9FIRM</name>
<dbReference type="AlphaFoldDB" id="A0A1Q8QMV1"/>
<dbReference type="STRING" id="1888891.DSOL_3976"/>
<protein>
    <recommendedName>
        <fullName evidence="1">HTH lysR-type domain-containing protein</fullName>
    </recommendedName>
</protein>
<comment type="caution">
    <text evidence="2">The sequence shown here is derived from an EMBL/GenBank/DDBJ whole genome shotgun (WGS) entry which is preliminary data.</text>
</comment>
<dbReference type="PROSITE" id="PS50931">
    <property type="entry name" value="HTH_LYSR"/>
    <property type="match status" value="1"/>
</dbReference>
<dbReference type="Gene3D" id="1.10.10.10">
    <property type="entry name" value="Winged helix-like DNA-binding domain superfamily/Winged helix DNA-binding domain"/>
    <property type="match status" value="1"/>
</dbReference>
<sequence length="41" mass="4689">MKKVINLDHRLLTFVTVAEEKSFTRAAIVLHITQPAVTQHM</sequence>
<dbReference type="Proteomes" id="UP000186102">
    <property type="component" value="Unassembled WGS sequence"/>
</dbReference>
<evidence type="ECO:0000313" key="3">
    <source>
        <dbReference type="Proteomes" id="UP000186102"/>
    </source>
</evidence>
<keyword evidence="3" id="KW-1185">Reference proteome</keyword>
<dbReference type="EMBL" id="MLBF01000041">
    <property type="protein sequence ID" value="OLN28598.1"/>
    <property type="molecule type" value="Genomic_DNA"/>
</dbReference>
<proteinExistence type="predicted"/>
<accession>A0A1Q8QMV1</accession>
<dbReference type="InterPro" id="IPR036388">
    <property type="entry name" value="WH-like_DNA-bd_sf"/>
</dbReference>
<reference evidence="2 3" key="1">
    <citation type="submission" date="2016-09" db="EMBL/GenBank/DDBJ databases">
        <title>Complete genome of Desulfosporosinus sp. OL.</title>
        <authorList>
            <person name="Mardanov A."/>
            <person name="Beletsky A."/>
            <person name="Panova A."/>
            <person name="Karnachuk O."/>
            <person name="Ravin N."/>
        </authorList>
    </citation>
    <scope>NUCLEOTIDE SEQUENCE [LARGE SCALE GENOMIC DNA]</scope>
    <source>
        <strain evidence="2 3">OL</strain>
    </source>
</reference>
<dbReference type="GO" id="GO:0003700">
    <property type="term" value="F:DNA-binding transcription factor activity"/>
    <property type="evidence" value="ECO:0007669"/>
    <property type="project" value="InterPro"/>
</dbReference>
<dbReference type="InterPro" id="IPR000847">
    <property type="entry name" value="LysR_HTH_N"/>
</dbReference>
<feature type="domain" description="HTH lysR-type" evidence="1">
    <location>
        <begin position="11"/>
        <end position="41"/>
    </location>
</feature>
<organism evidence="2 3">
    <name type="scientific">Desulfosporosinus metallidurans</name>
    <dbReference type="NCBI Taxonomy" id="1888891"/>
    <lineage>
        <taxon>Bacteria</taxon>
        <taxon>Bacillati</taxon>
        <taxon>Bacillota</taxon>
        <taxon>Clostridia</taxon>
        <taxon>Eubacteriales</taxon>
        <taxon>Desulfitobacteriaceae</taxon>
        <taxon>Desulfosporosinus</taxon>
    </lineage>
</organism>
<dbReference type="SUPFAM" id="SSF46785">
    <property type="entry name" value="Winged helix' DNA-binding domain"/>
    <property type="match status" value="1"/>
</dbReference>
<dbReference type="InterPro" id="IPR036390">
    <property type="entry name" value="WH_DNA-bd_sf"/>
</dbReference>
<dbReference type="Pfam" id="PF00126">
    <property type="entry name" value="HTH_1"/>
    <property type="match status" value="1"/>
</dbReference>
<evidence type="ECO:0000313" key="2">
    <source>
        <dbReference type="EMBL" id="OLN28598.1"/>
    </source>
</evidence>
<evidence type="ECO:0000259" key="1">
    <source>
        <dbReference type="PROSITE" id="PS50931"/>
    </source>
</evidence>